<organism evidence="2 3">
    <name type="scientific">Pseudoroseomonas cervicalis ATCC 49957</name>
    <dbReference type="NCBI Taxonomy" id="525371"/>
    <lineage>
        <taxon>Bacteria</taxon>
        <taxon>Pseudomonadati</taxon>
        <taxon>Pseudomonadota</taxon>
        <taxon>Alphaproteobacteria</taxon>
        <taxon>Acetobacterales</taxon>
        <taxon>Roseomonadaceae</taxon>
        <taxon>Roseomonas</taxon>
    </lineage>
</organism>
<proteinExistence type="predicted"/>
<reference evidence="2 3" key="1">
    <citation type="submission" date="2010-04" db="EMBL/GenBank/DDBJ databases">
        <authorList>
            <person name="Qin X."/>
            <person name="Bachman B."/>
            <person name="Battles P."/>
            <person name="Bell A."/>
            <person name="Bess C."/>
            <person name="Bickham C."/>
            <person name="Chaboub L."/>
            <person name="Chen D."/>
            <person name="Coyle M."/>
            <person name="Deiros D.R."/>
            <person name="Dinh H."/>
            <person name="Forbes L."/>
            <person name="Fowler G."/>
            <person name="Francisco L."/>
            <person name="Fu Q."/>
            <person name="Gubbala S."/>
            <person name="Hale W."/>
            <person name="Han Y."/>
            <person name="Hemphill L."/>
            <person name="Highlander S.K."/>
            <person name="Hirani K."/>
            <person name="Hogues M."/>
            <person name="Jackson L."/>
            <person name="Jakkamsetti A."/>
            <person name="Javaid M."/>
            <person name="Jiang H."/>
            <person name="Korchina V."/>
            <person name="Kovar C."/>
            <person name="Lara F."/>
            <person name="Lee S."/>
            <person name="Mata R."/>
            <person name="Mathew T."/>
            <person name="Moen C."/>
            <person name="Morales K."/>
            <person name="Munidasa M."/>
            <person name="Nazareth L."/>
            <person name="Ngo R."/>
            <person name="Nguyen L."/>
            <person name="Okwuonu G."/>
            <person name="Ongeri F."/>
            <person name="Patil S."/>
            <person name="Petrosino J."/>
            <person name="Pham C."/>
            <person name="Pham P."/>
            <person name="Pu L.-L."/>
            <person name="Puazo M."/>
            <person name="Raj R."/>
            <person name="Reid J."/>
            <person name="Rouhana J."/>
            <person name="Saada N."/>
            <person name="Shang Y."/>
            <person name="Simmons D."/>
            <person name="Thornton R."/>
            <person name="Warren J."/>
            <person name="Weissenberger G."/>
            <person name="Zhang J."/>
            <person name="Zhang L."/>
            <person name="Zhou C."/>
            <person name="Zhu D."/>
            <person name="Muzny D."/>
            <person name="Worley K."/>
            <person name="Gibbs R."/>
        </authorList>
    </citation>
    <scope>NUCLEOTIDE SEQUENCE [LARGE SCALE GENOMIC DNA]</scope>
    <source>
        <strain evidence="2 3">ATCC 49957</strain>
    </source>
</reference>
<dbReference type="PANTHER" id="PTHR47739">
    <property type="entry name" value="TRNA1(VAL) (ADENINE(37)-N6)-METHYLTRANSFERASE"/>
    <property type="match status" value="1"/>
</dbReference>
<dbReference type="GO" id="GO:0032259">
    <property type="term" value="P:methylation"/>
    <property type="evidence" value="ECO:0007669"/>
    <property type="project" value="UniProtKB-KW"/>
</dbReference>
<evidence type="ECO:0000313" key="2">
    <source>
        <dbReference type="EMBL" id="EFH10466.1"/>
    </source>
</evidence>
<dbReference type="Gene3D" id="3.40.50.150">
    <property type="entry name" value="Vaccinia Virus protein VP39"/>
    <property type="match status" value="1"/>
</dbReference>
<gene>
    <name evidence="2" type="ORF">HMPREF0731_3325</name>
</gene>
<dbReference type="PANTHER" id="PTHR47739:SF1">
    <property type="entry name" value="TRNA1(VAL) (ADENINE(37)-N6)-METHYLTRANSFERASE"/>
    <property type="match status" value="1"/>
</dbReference>
<dbReference type="InterPro" id="IPR050210">
    <property type="entry name" value="tRNA_Adenine-N(6)_MTase"/>
</dbReference>
<dbReference type="CDD" id="cd02440">
    <property type="entry name" value="AdoMet_MTases"/>
    <property type="match status" value="1"/>
</dbReference>
<dbReference type="InterPro" id="IPR041698">
    <property type="entry name" value="Methyltransf_25"/>
</dbReference>
<keyword evidence="2" id="KW-0808">Transferase</keyword>
<name>D5RQG3_9PROT</name>
<dbReference type="AlphaFoldDB" id="D5RQG3"/>
<dbReference type="OrthoDB" id="5489421at2"/>
<comment type="caution">
    <text evidence="2">The sequence shown here is derived from an EMBL/GenBank/DDBJ whole genome shotgun (WGS) entry which is preliminary data.</text>
</comment>
<dbReference type="SUPFAM" id="SSF53335">
    <property type="entry name" value="S-adenosyl-L-methionine-dependent methyltransferases"/>
    <property type="match status" value="1"/>
</dbReference>
<feature type="domain" description="Methyltransferase" evidence="1">
    <location>
        <begin position="49"/>
        <end position="110"/>
    </location>
</feature>
<evidence type="ECO:0000259" key="1">
    <source>
        <dbReference type="Pfam" id="PF13649"/>
    </source>
</evidence>
<dbReference type="InterPro" id="IPR029063">
    <property type="entry name" value="SAM-dependent_MTases_sf"/>
</dbReference>
<keyword evidence="3" id="KW-1185">Reference proteome</keyword>
<dbReference type="EMBL" id="ADVL01000662">
    <property type="protein sequence ID" value="EFH10466.1"/>
    <property type="molecule type" value="Genomic_DNA"/>
</dbReference>
<keyword evidence="2" id="KW-0489">Methyltransferase</keyword>
<evidence type="ECO:0000313" key="3">
    <source>
        <dbReference type="Proteomes" id="UP000005324"/>
    </source>
</evidence>
<dbReference type="Pfam" id="PF13649">
    <property type="entry name" value="Methyltransf_25"/>
    <property type="match status" value="1"/>
</dbReference>
<dbReference type="RefSeq" id="WP_007002355.1">
    <property type="nucleotide sequence ID" value="NZ_GG770777.1"/>
</dbReference>
<protein>
    <submittedName>
        <fullName evidence="2">Methyltransferase small domain protein</fullName>
    </submittedName>
</protein>
<accession>D5RQG3</accession>
<dbReference type="GO" id="GO:0008168">
    <property type="term" value="F:methyltransferase activity"/>
    <property type="evidence" value="ECO:0007669"/>
    <property type="project" value="UniProtKB-KW"/>
</dbReference>
<dbReference type="HOGENOM" id="CLU_061983_1_1_5"/>
<sequence length="250" mass="25708">MSLAEPEACTEDRLLGGRVALRQPRQGLRAGLDAVMLAAAIPARPGETVLEGGCGSGAVFLCLLARVPGLRVVAIERDPELAALARENAARNGHAGAVEVLEGDIADPALRRAWPRCDHAFANPPYWPEGSAPPVALRAGATHAGDGPGLDAWAAALAAPLRHRGSLTLVLPTARFAGGAAALRGAACGEISLFPLWPRAGQESRRALLRGRRGGRGPDSIAPGLVLHEGPGWSEAASAVLGAGAALEWR</sequence>
<dbReference type="Proteomes" id="UP000005324">
    <property type="component" value="Unassembled WGS sequence"/>
</dbReference>